<proteinExistence type="predicted"/>
<dbReference type="EMBL" id="ML208259">
    <property type="protein sequence ID" value="TFK76612.1"/>
    <property type="molecule type" value="Genomic_DNA"/>
</dbReference>
<keyword evidence="2" id="KW-1185">Reference proteome</keyword>
<keyword evidence="1" id="KW-0378">Hydrolase</keyword>
<dbReference type="Proteomes" id="UP000308600">
    <property type="component" value="Unassembled WGS sequence"/>
</dbReference>
<sequence>MHKRRRQRLSDRKGTFDPADAEHVKHTRVGVWDLYEEVGPVAAKLPGASSYERWVQVKNDLPYVWRMLKDLGSIGDCWLLLAGYLAVEWTASLLPAVALWYTGQLLEVVQFAMDHRAVDLGLLLKVAAAKLACSIFQRILDHAKQRLSIPLNARIKRHYSVHVFNAMARLDVPTFDDDAVQRQLEHSLPANSRSSIAWDMVVRTSKLISISLQLVSQVSVLTHVLRGQHDGPLLAALSFGHTIFRWATKRRPFMDLGVWAATTSDPDYIKLEGLKRVVGDGAHRKEIVAGGIWQFLLAEYQQRAYILGDKAGSFFEAVTASRSQESLTVVALVQEILPELPYIVFTLRAVQYPASIPASIASLNLITQTTGSFTRALFSLFDESGSLADDVASVRRLYDVVTIKNRVRDGAQPYPQNQQSLAQGITVEFRNVSFRYPGTDSWALKDVSFRLLPGQLCVIVGVNGSGKSTILKLIARLYDPTEGQILIDDQDISILRLEDLRRAMAVLFQDFTHFPLSIGDNIGLGDPQHAADEDKIREAARLGGAEEFVDRLPDGFDTYVERPVKDFYSALPEGTSTLFGRPVDHGRLRRMGGMSSRSTGLSGGQMQRIALSRTFMRSIVSESGVGLLLFDEPSASLDPSAEHDLFERLRDLKGNKTMIFSSHRFGNLTRHANLILYMDNSRIIEEGTHEQLLKHAGEYARIWGLQAQAFLP</sequence>
<organism evidence="1 2">
    <name type="scientific">Pluteus cervinus</name>
    <dbReference type="NCBI Taxonomy" id="181527"/>
    <lineage>
        <taxon>Eukaryota</taxon>
        <taxon>Fungi</taxon>
        <taxon>Dikarya</taxon>
        <taxon>Basidiomycota</taxon>
        <taxon>Agaricomycotina</taxon>
        <taxon>Agaricomycetes</taxon>
        <taxon>Agaricomycetidae</taxon>
        <taxon>Agaricales</taxon>
        <taxon>Pluteineae</taxon>
        <taxon>Pluteaceae</taxon>
        <taxon>Pluteus</taxon>
    </lineage>
</organism>
<accession>A0ACD3BHV5</accession>
<evidence type="ECO:0000313" key="2">
    <source>
        <dbReference type="Proteomes" id="UP000308600"/>
    </source>
</evidence>
<gene>
    <name evidence="1" type="ORF">BDN72DRAFT_829749</name>
</gene>
<protein>
    <submittedName>
        <fullName evidence="1">P-loop containing nucleoside triphosphate hydrolase protein</fullName>
    </submittedName>
</protein>
<evidence type="ECO:0000313" key="1">
    <source>
        <dbReference type="EMBL" id="TFK76612.1"/>
    </source>
</evidence>
<name>A0ACD3BHV5_9AGAR</name>
<reference evidence="1 2" key="1">
    <citation type="journal article" date="2019" name="Nat. Ecol. Evol.">
        <title>Megaphylogeny resolves global patterns of mushroom evolution.</title>
        <authorList>
            <person name="Varga T."/>
            <person name="Krizsan K."/>
            <person name="Foldi C."/>
            <person name="Dima B."/>
            <person name="Sanchez-Garcia M."/>
            <person name="Sanchez-Ramirez S."/>
            <person name="Szollosi G.J."/>
            <person name="Szarkandi J.G."/>
            <person name="Papp V."/>
            <person name="Albert L."/>
            <person name="Andreopoulos W."/>
            <person name="Angelini C."/>
            <person name="Antonin V."/>
            <person name="Barry K.W."/>
            <person name="Bougher N.L."/>
            <person name="Buchanan P."/>
            <person name="Buyck B."/>
            <person name="Bense V."/>
            <person name="Catcheside P."/>
            <person name="Chovatia M."/>
            <person name="Cooper J."/>
            <person name="Damon W."/>
            <person name="Desjardin D."/>
            <person name="Finy P."/>
            <person name="Geml J."/>
            <person name="Haridas S."/>
            <person name="Hughes K."/>
            <person name="Justo A."/>
            <person name="Karasinski D."/>
            <person name="Kautmanova I."/>
            <person name="Kiss B."/>
            <person name="Kocsube S."/>
            <person name="Kotiranta H."/>
            <person name="LaButti K.M."/>
            <person name="Lechner B.E."/>
            <person name="Liimatainen K."/>
            <person name="Lipzen A."/>
            <person name="Lukacs Z."/>
            <person name="Mihaltcheva S."/>
            <person name="Morgado L.N."/>
            <person name="Niskanen T."/>
            <person name="Noordeloos M.E."/>
            <person name="Ohm R.A."/>
            <person name="Ortiz-Santana B."/>
            <person name="Ovrebo C."/>
            <person name="Racz N."/>
            <person name="Riley R."/>
            <person name="Savchenko A."/>
            <person name="Shiryaev A."/>
            <person name="Soop K."/>
            <person name="Spirin V."/>
            <person name="Szebenyi C."/>
            <person name="Tomsovsky M."/>
            <person name="Tulloss R.E."/>
            <person name="Uehling J."/>
            <person name="Grigoriev I.V."/>
            <person name="Vagvolgyi C."/>
            <person name="Papp T."/>
            <person name="Martin F.M."/>
            <person name="Miettinen O."/>
            <person name="Hibbett D.S."/>
            <person name="Nagy L.G."/>
        </authorList>
    </citation>
    <scope>NUCLEOTIDE SEQUENCE [LARGE SCALE GENOMIC DNA]</scope>
    <source>
        <strain evidence="1 2">NL-1719</strain>
    </source>
</reference>